<feature type="region of interest" description="Disordered" evidence="1">
    <location>
        <begin position="710"/>
        <end position="747"/>
    </location>
</feature>
<dbReference type="GeneID" id="24440537"/>
<accession>W7XD27</accession>
<dbReference type="RefSeq" id="XP_012655757.1">
    <property type="nucleotide sequence ID" value="XM_012800303.1"/>
</dbReference>
<sequence length="796" mass="94218">MSNKKEELQTVTILYENQYHQLTLSDLSILDDYPQDFQDLNNINNSLNQDIECKYPKFEVVKCQDHYELRQNPQQNLNISNLKNQNIIHFSFQFKQIEKNELKTIMIYYVVLCYGQGFLQKKTIDKLKGYIEKIQIQEKNKKQILLYFWQHVLQFQFQEDMVQYLNKIPQKIKKYGCLYMADIIISNDQLQKSQIIYQIFKNLSLDFTELKEKTQNIIAGEITLQPIISQENESLLIIYIKNITQSLTQLPQKSETQKVSYQLHDINIGSKLFQYNEDWKFSILSKILFDFQQQYNQESNKGIIRHFFNKIRNNQNTKKDEKQFIENYQKLKDEKELDKKTSDYLSQSIFDYLDLKDIPTFQYINYNQAKQLIEVIQHKFNELKVRVNLRLFKISDHQNISRENNLDIVLFYTERKIVFQKFTIYCSQSPNKQQSPFKKFIILFLFIRQQQCEKQQMEVSTIQEDEEAKGKQEIKIMKTAQQSIQQPDLLKYKQDNQTYNTPQTNKTNNSVNQNQLQECVSEFQNVDENEGYNKFVNQPHTQQFNQSKNLAFNTQNSMNSSNLTSLQHDQQLGTNQSESQKKQNQSFANFSYYTPPSITQQFNQNTNIEINTQNGMSLSNLRSQSFQHNQQLGINQSELQKNQNQSFSSTIQITPLSQTQQFNQNKNIDLNTQNGMSSSNLKSQSFQHNQQLDTNQSELQKNQNQNFASTIYKTPPSKNQQSDSQIRTNQKQSGLQDNKKETSSLSYQMDQQIEDKLKQCKVIQICQSCNKNERQIFITKDILCNTCFQRKASKYL</sequence>
<feature type="region of interest" description="Disordered" evidence="1">
    <location>
        <begin position="669"/>
        <end position="691"/>
    </location>
</feature>
<keyword evidence="3" id="KW-1185">Reference proteome</keyword>
<dbReference type="InParanoid" id="W7XD27"/>
<dbReference type="EMBL" id="GG662437">
    <property type="protein sequence ID" value="EWS71716.1"/>
    <property type="molecule type" value="Genomic_DNA"/>
</dbReference>
<reference evidence="3" key="1">
    <citation type="journal article" date="2006" name="PLoS Biol.">
        <title>Macronuclear genome sequence of the ciliate Tetrahymena thermophila, a model eukaryote.</title>
        <authorList>
            <person name="Eisen J.A."/>
            <person name="Coyne R.S."/>
            <person name="Wu M."/>
            <person name="Wu D."/>
            <person name="Thiagarajan M."/>
            <person name="Wortman J.R."/>
            <person name="Badger J.H."/>
            <person name="Ren Q."/>
            <person name="Amedeo P."/>
            <person name="Jones K.M."/>
            <person name="Tallon L.J."/>
            <person name="Delcher A.L."/>
            <person name="Salzberg S.L."/>
            <person name="Silva J.C."/>
            <person name="Haas B.J."/>
            <person name="Majoros W.H."/>
            <person name="Farzad M."/>
            <person name="Carlton J.M."/>
            <person name="Smith R.K. Jr."/>
            <person name="Garg J."/>
            <person name="Pearlman R.E."/>
            <person name="Karrer K.M."/>
            <person name="Sun L."/>
            <person name="Manning G."/>
            <person name="Elde N.C."/>
            <person name="Turkewitz A.P."/>
            <person name="Asai D.J."/>
            <person name="Wilkes D.E."/>
            <person name="Wang Y."/>
            <person name="Cai H."/>
            <person name="Collins K."/>
            <person name="Stewart B.A."/>
            <person name="Lee S.R."/>
            <person name="Wilamowska K."/>
            <person name="Weinberg Z."/>
            <person name="Ruzzo W.L."/>
            <person name="Wloga D."/>
            <person name="Gaertig J."/>
            <person name="Frankel J."/>
            <person name="Tsao C.-C."/>
            <person name="Gorovsky M.A."/>
            <person name="Keeling P.J."/>
            <person name="Waller R.F."/>
            <person name="Patron N.J."/>
            <person name="Cherry J.M."/>
            <person name="Stover N.A."/>
            <person name="Krieger C.J."/>
            <person name="del Toro C."/>
            <person name="Ryder H.F."/>
            <person name="Williamson S.C."/>
            <person name="Barbeau R.A."/>
            <person name="Hamilton E.P."/>
            <person name="Orias E."/>
        </authorList>
    </citation>
    <scope>NUCLEOTIDE SEQUENCE [LARGE SCALE GENOMIC DNA]</scope>
    <source>
        <strain evidence="3">SB210</strain>
    </source>
</reference>
<dbReference type="AlphaFoldDB" id="W7XD27"/>
<organism evidence="2 3">
    <name type="scientific">Tetrahymena thermophila (strain SB210)</name>
    <dbReference type="NCBI Taxonomy" id="312017"/>
    <lineage>
        <taxon>Eukaryota</taxon>
        <taxon>Sar</taxon>
        <taxon>Alveolata</taxon>
        <taxon>Ciliophora</taxon>
        <taxon>Intramacronucleata</taxon>
        <taxon>Oligohymenophorea</taxon>
        <taxon>Hymenostomatida</taxon>
        <taxon>Tetrahymenina</taxon>
        <taxon>Tetrahymenidae</taxon>
        <taxon>Tetrahymena</taxon>
    </lineage>
</organism>
<evidence type="ECO:0000256" key="1">
    <source>
        <dbReference type="SAM" id="MobiDB-lite"/>
    </source>
</evidence>
<gene>
    <name evidence="2" type="ORF">TTHERM_000756339</name>
</gene>
<proteinExistence type="predicted"/>
<dbReference type="STRING" id="312017.W7XD27"/>
<evidence type="ECO:0000313" key="3">
    <source>
        <dbReference type="Proteomes" id="UP000009168"/>
    </source>
</evidence>
<feature type="compositionally biased region" description="Polar residues" evidence="1">
    <location>
        <begin position="710"/>
        <end position="736"/>
    </location>
</feature>
<dbReference type="Proteomes" id="UP000009168">
    <property type="component" value="Unassembled WGS sequence"/>
</dbReference>
<dbReference type="KEGG" id="tet:TTHERM_000756339"/>
<name>W7XD27_TETTS</name>
<protein>
    <submittedName>
        <fullName evidence="2">Uncharacterized protein</fullName>
    </submittedName>
</protein>
<evidence type="ECO:0000313" key="2">
    <source>
        <dbReference type="EMBL" id="EWS71716.1"/>
    </source>
</evidence>